<evidence type="ECO:0000313" key="3">
    <source>
        <dbReference type="Proteomes" id="UP000765224"/>
    </source>
</evidence>
<feature type="compositionally biased region" description="Basic and acidic residues" evidence="1">
    <location>
        <begin position="312"/>
        <end position="328"/>
    </location>
</feature>
<dbReference type="RefSeq" id="WP_217892547.1">
    <property type="nucleotide sequence ID" value="NZ_JAHSTS010000002.1"/>
</dbReference>
<protein>
    <submittedName>
        <fullName evidence="2">Uncharacterized protein</fullName>
    </submittedName>
</protein>
<proteinExistence type="predicted"/>
<feature type="compositionally biased region" description="Low complexity" evidence="1">
    <location>
        <begin position="285"/>
        <end position="296"/>
    </location>
</feature>
<reference evidence="2 3" key="1">
    <citation type="submission" date="2021-06" db="EMBL/GenBank/DDBJ databases">
        <title>Updating the genus Pseudomonas: Description of 43 new species and partition of the Pseudomonas putida group.</title>
        <authorList>
            <person name="Girard L."/>
            <person name="Lood C."/>
            <person name="Vandamme P."/>
            <person name="Rokni-Zadeh H."/>
            <person name="Van Noort V."/>
            <person name="Hofte M."/>
            <person name="Lavigne R."/>
            <person name="De Mot R."/>
        </authorList>
    </citation>
    <scope>NUCLEOTIDE SEQUENCE [LARGE SCALE GENOMIC DNA]</scope>
    <source>
        <strain evidence="2 3">COR58</strain>
    </source>
</reference>
<sequence>MRTFEQVTLCALSVALVACSSDRLEKGVVAQEWSRSTEQLSIRPIFPPRASVEVGDLYVVRVVNAGAKLKTADYYMSSVWFDRMSLDEELKKAAPHIQPAKTVVDATDKAKVMSVPDLVVPGTTTRINSLVAFPGFSFASLAESQLGLGITNSSIAALFGGARKSAYSVSYAVPVAETYGVKYSDARLAADIYINRYSKAQRERLRDAMQALENAGDPRNKDATKPVLVLVTQVYLTRSLEVVISSTESGGGQVSGVTRALTDLNERKTALEKQLRQLKAPDTPPDAAGGQAAGEGEAAKGKGADAPAKGTEAGDNKKGTETPDTPAKEAAVDNKQAELDQVNEQIRQQIEAVTPAMPGVTGSIVKSSATGVTLKQVFEYPVAIGYSGIDIDLDKFFKEQKVVIPEGVNTYPLKLTLPTE</sequence>
<evidence type="ECO:0000256" key="1">
    <source>
        <dbReference type="SAM" id="MobiDB-lite"/>
    </source>
</evidence>
<dbReference type="EMBL" id="JAHSTS010000002">
    <property type="protein sequence ID" value="MBV4458920.1"/>
    <property type="molecule type" value="Genomic_DNA"/>
</dbReference>
<gene>
    <name evidence="2" type="ORF">KVG96_13240</name>
</gene>
<dbReference type="PROSITE" id="PS51257">
    <property type="entry name" value="PROKAR_LIPOPROTEIN"/>
    <property type="match status" value="1"/>
</dbReference>
<comment type="caution">
    <text evidence="2">The sequence shown here is derived from an EMBL/GenBank/DDBJ whole genome shotgun (WGS) entry which is preliminary data.</text>
</comment>
<evidence type="ECO:0000313" key="2">
    <source>
        <dbReference type="EMBL" id="MBV4458920.1"/>
    </source>
</evidence>
<accession>A0ABS6PEN8</accession>
<feature type="region of interest" description="Disordered" evidence="1">
    <location>
        <begin position="275"/>
        <end position="328"/>
    </location>
</feature>
<keyword evidence="3" id="KW-1185">Reference proteome</keyword>
<name>A0ABS6PEN8_9PSED</name>
<organism evidence="2 3">
    <name type="scientific">Pseudomonas ekonensis</name>
    <dbReference type="NCBI Taxonomy" id="2842353"/>
    <lineage>
        <taxon>Bacteria</taxon>
        <taxon>Pseudomonadati</taxon>
        <taxon>Pseudomonadota</taxon>
        <taxon>Gammaproteobacteria</taxon>
        <taxon>Pseudomonadales</taxon>
        <taxon>Pseudomonadaceae</taxon>
        <taxon>Pseudomonas</taxon>
    </lineage>
</organism>
<dbReference type="Proteomes" id="UP000765224">
    <property type="component" value="Unassembled WGS sequence"/>
</dbReference>